<dbReference type="Proteomes" id="UP000595703">
    <property type="component" value="Chromosome"/>
</dbReference>
<reference evidence="2 3" key="2">
    <citation type="journal article" date="2011" name="J. Antibiot.">
        <title>Furaquinocins I and J: novel polyketide isoprenoid hybrid compounds from Streptomyces reveromyceticus SN-593.</title>
        <authorList>
            <person name="Panthee S."/>
            <person name="Takahashi S."/>
            <person name="Takagi H."/>
            <person name="Nogawa T."/>
            <person name="Oowada E."/>
            <person name="Uramoto M."/>
            <person name="Osada H."/>
        </authorList>
    </citation>
    <scope>NUCLEOTIDE SEQUENCE [LARGE SCALE GENOMIC DNA]</scope>
    <source>
        <strain evidence="2 3">SN-593</strain>
    </source>
</reference>
<dbReference type="KEGG" id="arev:RVR_7451"/>
<evidence type="ECO:0000256" key="1">
    <source>
        <dbReference type="SAM" id="MobiDB-lite"/>
    </source>
</evidence>
<dbReference type="InterPro" id="IPR032716">
    <property type="entry name" value="ACC_epsilon"/>
</dbReference>
<organism evidence="2 3">
    <name type="scientific">Actinacidiphila reveromycinica</name>
    <dbReference type="NCBI Taxonomy" id="659352"/>
    <lineage>
        <taxon>Bacteria</taxon>
        <taxon>Bacillati</taxon>
        <taxon>Actinomycetota</taxon>
        <taxon>Actinomycetes</taxon>
        <taxon>Kitasatosporales</taxon>
        <taxon>Streptomycetaceae</taxon>
        <taxon>Actinacidiphila</taxon>
    </lineage>
</organism>
<gene>
    <name evidence="2" type="primary">pccE</name>
    <name evidence="2" type="ORF">RVR_7451</name>
</gene>
<accession>A0A7U3UX47</accession>
<keyword evidence="3" id="KW-1185">Reference proteome</keyword>
<reference evidence="2 3" key="1">
    <citation type="journal article" date="2010" name="J. Bacteriol.">
        <title>Biochemical characterization of a novel indole prenyltransferase from Streptomyces sp. SN-593.</title>
        <authorList>
            <person name="Takahashi S."/>
            <person name="Takagi H."/>
            <person name="Toyoda A."/>
            <person name="Uramoto M."/>
            <person name="Nogawa T."/>
            <person name="Ueki M."/>
            <person name="Sakaki Y."/>
            <person name="Osada H."/>
        </authorList>
    </citation>
    <scope>NUCLEOTIDE SEQUENCE [LARGE SCALE GENOMIC DNA]</scope>
    <source>
        <strain evidence="2 3">SN-593</strain>
    </source>
</reference>
<reference evidence="2 3" key="3">
    <citation type="journal article" date="2011" name="Nat. Chem. Biol.">
        <title>Reveromycin A biosynthesis uses RevG and RevJ for stereospecific spiroacetal formation.</title>
        <authorList>
            <person name="Takahashi S."/>
            <person name="Toyoda A."/>
            <person name="Sekiyama Y."/>
            <person name="Takagi H."/>
            <person name="Nogawa T."/>
            <person name="Uramoto M."/>
            <person name="Suzuki R."/>
            <person name="Koshino H."/>
            <person name="Kumano T."/>
            <person name="Panthee S."/>
            <person name="Dairi T."/>
            <person name="Ishikawa J."/>
            <person name="Ikeda H."/>
            <person name="Sakaki Y."/>
            <person name="Osada H."/>
        </authorList>
    </citation>
    <scope>NUCLEOTIDE SEQUENCE [LARGE SCALE GENOMIC DNA]</scope>
    <source>
        <strain evidence="2 3">SN-593</strain>
    </source>
</reference>
<dbReference type="EMBL" id="AP018365">
    <property type="protein sequence ID" value="BBB00403.1"/>
    <property type="molecule type" value="Genomic_DNA"/>
</dbReference>
<proteinExistence type="predicted"/>
<dbReference type="Pfam" id="PF13822">
    <property type="entry name" value="ACC_epsilon"/>
    <property type="match status" value="1"/>
</dbReference>
<dbReference type="GO" id="GO:0004658">
    <property type="term" value="F:propionyl-CoA carboxylase activity"/>
    <property type="evidence" value="ECO:0007669"/>
    <property type="project" value="InterPro"/>
</dbReference>
<feature type="region of interest" description="Disordered" evidence="1">
    <location>
        <begin position="1"/>
        <end position="47"/>
    </location>
</feature>
<sequence length="111" mass="11524">MTLEPGRVSATFRNAAPASDHPNDPNDPARSGTLPTGSPLETIVSTPTDSLVRVEKGHAAPEELAALTALLLARAAAGGGPAVQALPVRSTAGWRRLERTPGFRAPHSWQG</sequence>
<evidence type="ECO:0000313" key="3">
    <source>
        <dbReference type="Proteomes" id="UP000595703"/>
    </source>
</evidence>
<dbReference type="AlphaFoldDB" id="A0A7U3UX47"/>
<reference evidence="2 3" key="4">
    <citation type="journal article" date="2020" name="Sci. Rep.">
        <title>beta-carboline chemical signals induce reveromycin production through a LuxR family regulator in Streptomyces sp. SN-593.</title>
        <authorList>
            <person name="Panthee S."/>
            <person name="Kito N."/>
            <person name="Hayashi T."/>
            <person name="Shimizu T."/>
            <person name="Ishikawa J."/>
            <person name="Hamamoto H."/>
            <person name="Osada H."/>
            <person name="Takahashi S."/>
        </authorList>
    </citation>
    <scope>NUCLEOTIDE SEQUENCE [LARGE SCALE GENOMIC DNA]</scope>
    <source>
        <strain evidence="2 3">SN-593</strain>
    </source>
</reference>
<evidence type="ECO:0000313" key="2">
    <source>
        <dbReference type="EMBL" id="BBB00403.1"/>
    </source>
</evidence>
<protein>
    <submittedName>
        <fullName evidence="2">Putative carboxylase epsilon subunit</fullName>
    </submittedName>
</protein>
<name>A0A7U3UX47_9ACTN</name>
<dbReference type="GO" id="GO:0003989">
    <property type="term" value="F:acetyl-CoA carboxylase activity"/>
    <property type="evidence" value="ECO:0007669"/>
    <property type="project" value="InterPro"/>
</dbReference>